<feature type="region of interest" description="Disordered" evidence="1">
    <location>
        <begin position="370"/>
        <end position="559"/>
    </location>
</feature>
<feature type="compositionally biased region" description="Polar residues" evidence="1">
    <location>
        <begin position="463"/>
        <end position="479"/>
    </location>
</feature>
<evidence type="ECO:0000256" key="1">
    <source>
        <dbReference type="SAM" id="MobiDB-lite"/>
    </source>
</evidence>
<feature type="compositionally biased region" description="Low complexity" evidence="1">
    <location>
        <begin position="540"/>
        <end position="554"/>
    </location>
</feature>
<evidence type="ECO:0000313" key="3">
    <source>
        <dbReference type="Proteomes" id="UP000800040"/>
    </source>
</evidence>
<feature type="compositionally biased region" description="Polar residues" evidence="1">
    <location>
        <begin position="396"/>
        <end position="412"/>
    </location>
</feature>
<accession>A0A6A5JZ78</accession>
<feature type="region of interest" description="Disordered" evidence="1">
    <location>
        <begin position="1"/>
        <end position="240"/>
    </location>
</feature>
<feature type="compositionally biased region" description="Polar residues" evidence="1">
    <location>
        <begin position="202"/>
        <end position="211"/>
    </location>
</feature>
<feature type="compositionally biased region" description="Polar residues" evidence="1">
    <location>
        <begin position="597"/>
        <end position="620"/>
    </location>
</feature>
<dbReference type="Proteomes" id="UP000800040">
    <property type="component" value="Unassembled WGS sequence"/>
</dbReference>
<name>A0A6A5JZ78_9PLEO</name>
<sequence length="883" mass="92857">MDSANVSKIPCMRPATMSASGSPRHSAVSPAVGVGVGVSSFGSSRLPRRTQALAYKRSSLPVMSPTPPSSRNKPLPSPPVGQLVDPNSPPKAQRTLVDAYSASSPGEGWPAMQPENVSPKPDGQRSVSEGVPAQQIANVFVENGRPKTARAKDDHRRFSSNNPYGKSFDTLSTETQSAAASPLARKKSAPTKAIVPPRVSSKRNSLPLSTQDKVDARASAVSLRPRKPHAGTTKFPLLGGQTAGESAVKVNVTPVVPQQQCAEPTLTFTQAQDAHETETSVSPPTEMDPKAPSPQGSIKSDSSWSQAAGSSLDGEPEQDYAGSTRFKRLSWRSSGSGSGAGTGPVLKIYADADAVILGRRDSIPEVPAIPAEIPQRLPQPRSLSSLTGRISKHTMSRLSLINGSPSPTSSATDAGPSGSPGVKISPIRSMQPPRKASVGTSSGKPASPVTQTTTGPARASKLSLVSSANDQTAPDTLQKFTFPPAEPASSLPEVAESPSPASAPNELDDVPSHSLIAPDAETMLTASKVEKIPASLDKTSVSPESSSRPGSNASAFQPAFPRTAFVQDMARIYGPSKLRAAETAKSITIDSPLGHGTPQSRQSKFPRSTSVSPSSALENVSTDRVDVLHGKQPKEVTAKLLKAKQSFRNIFKRGNKALDTPEPAVPKQGFMSDTRSGLAKVLKDSKSLSKVNLSWKAESRSEARPSTAVGKFPVTLLPVPDIGPASTLAVPEAIAYSSTGMNTLSLMDAAGASVHRILGRAEILPRDSPERLRAVEIAEVCEAVHNHHNAFSELRLTAKITQCVVNVAQCSKNASVSAIEAKTHARNAEIFSERANMEVLRLKKLCEDADIDASTMKVIKGLIRNAGLGVVEDELRAGNSARN</sequence>
<feature type="compositionally biased region" description="Polar residues" evidence="1">
    <location>
        <begin position="438"/>
        <end position="455"/>
    </location>
</feature>
<feature type="compositionally biased region" description="Low complexity" evidence="1">
    <location>
        <begin position="26"/>
        <end position="44"/>
    </location>
</feature>
<organism evidence="2 3">
    <name type="scientific">Decorospora gaudefroyi</name>
    <dbReference type="NCBI Taxonomy" id="184978"/>
    <lineage>
        <taxon>Eukaryota</taxon>
        <taxon>Fungi</taxon>
        <taxon>Dikarya</taxon>
        <taxon>Ascomycota</taxon>
        <taxon>Pezizomycotina</taxon>
        <taxon>Dothideomycetes</taxon>
        <taxon>Pleosporomycetidae</taxon>
        <taxon>Pleosporales</taxon>
        <taxon>Pleosporineae</taxon>
        <taxon>Pleosporaceae</taxon>
        <taxon>Decorospora</taxon>
    </lineage>
</organism>
<dbReference type="AlphaFoldDB" id="A0A6A5JZ78"/>
<dbReference type="OrthoDB" id="5407305at2759"/>
<protein>
    <submittedName>
        <fullName evidence="2">Uncharacterized protein</fullName>
    </submittedName>
</protein>
<feature type="region of interest" description="Disordered" evidence="1">
    <location>
        <begin position="587"/>
        <end position="622"/>
    </location>
</feature>
<feature type="region of interest" description="Disordered" evidence="1">
    <location>
        <begin position="263"/>
        <end position="345"/>
    </location>
</feature>
<evidence type="ECO:0000313" key="2">
    <source>
        <dbReference type="EMBL" id="KAF1830308.1"/>
    </source>
</evidence>
<gene>
    <name evidence="2" type="ORF">BDW02DRAFT_105409</name>
</gene>
<proteinExistence type="predicted"/>
<reference evidence="2" key="1">
    <citation type="submission" date="2020-01" db="EMBL/GenBank/DDBJ databases">
        <authorList>
            <consortium name="DOE Joint Genome Institute"/>
            <person name="Haridas S."/>
            <person name="Albert R."/>
            <person name="Binder M."/>
            <person name="Bloem J."/>
            <person name="Labutti K."/>
            <person name="Salamov A."/>
            <person name="Andreopoulos B."/>
            <person name="Baker S.E."/>
            <person name="Barry K."/>
            <person name="Bills G."/>
            <person name="Bluhm B.H."/>
            <person name="Cannon C."/>
            <person name="Castanera R."/>
            <person name="Culley D.E."/>
            <person name="Daum C."/>
            <person name="Ezra D."/>
            <person name="Gonzalez J.B."/>
            <person name="Henrissat B."/>
            <person name="Kuo A."/>
            <person name="Liang C."/>
            <person name="Lipzen A."/>
            <person name="Lutzoni F."/>
            <person name="Magnuson J."/>
            <person name="Mondo S."/>
            <person name="Nolan M."/>
            <person name="Ohm R."/>
            <person name="Pangilinan J."/>
            <person name="Park H.-J."/>
            <person name="Ramirez L."/>
            <person name="Alfaro M."/>
            <person name="Sun H."/>
            <person name="Tritt A."/>
            <person name="Yoshinaga Y."/>
            <person name="Zwiers L.-H."/>
            <person name="Turgeon B.G."/>
            <person name="Goodwin S.B."/>
            <person name="Spatafora J.W."/>
            <person name="Crous P.W."/>
            <person name="Grigoriev I.V."/>
        </authorList>
    </citation>
    <scope>NUCLEOTIDE SEQUENCE</scope>
    <source>
        <strain evidence="2">P77</strain>
    </source>
</reference>
<keyword evidence="3" id="KW-1185">Reference proteome</keyword>
<dbReference type="EMBL" id="ML975401">
    <property type="protein sequence ID" value="KAF1830308.1"/>
    <property type="molecule type" value="Genomic_DNA"/>
</dbReference>
<feature type="compositionally biased region" description="Polar residues" evidence="1">
    <location>
        <begin position="263"/>
        <end position="272"/>
    </location>
</feature>
<feature type="compositionally biased region" description="Polar residues" evidence="1">
    <location>
        <begin position="159"/>
        <end position="179"/>
    </location>
</feature>
<feature type="compositionally biased region" description="Low complexity" evidence="1">
    <location>
        <begin position="300"/>
        <end position="311"/>
    </location>
</feature>